<keyword evidence="3" id="KW-1185">Reference proteome</keyword>
<dbReference type="Proteomes" id="UP000244527">
    <property type="component" value="Chromosome"/>
</dbReference>
<sequence>MISNAVLSQTSESYVKMANTAYATGNKDKAKELYATAADMNNPDAHYALAYKYVVTDEERIFHYSEAAKMGHQEAVGAMFEALLFRANSLTLANPERALEIYNQAKAQNPSIAIFNEKGYVSTVKKCVEAGPFDAKKFIEQYNIKDSELNGPYSIWELAEEASRNGRFGKPNTKLVLQLVSRGSFVPAELEFAVDSIYKNWKTNKPFLFNICDYVSSGSGLSYCSAKAEKLAKKEYSIRIEKLTAILQHNAGDLLLPTFTVTEKFIEEKAWKEELHGGSGYAAWTRWSIMEQKNDYLDLVEKINKGIQPDSLFNHKDADRKLNETYKRVIIRLKKKPITDFNAAVDADGLRSVQRLWIKYRDTSAILFHQIAPSISEAVWKNWLTAIRTKEINQIGTFQE</sequence>
<feature type="domain" description="Lysozyme inhibitor LprI-like N-terminal" evidence="1">
    <location>
        <begin position="315"/>
        <end position="367"/>
    </location>
</feature>
<proteinExistence type="predicted"/>
<organism evidence="2 3">
    <name type="scientific">Flavobacterium faecale</name>
    <dbReference type="NCBI Taxonomy" id="1355330"/>
    <lineage>
        <taxon>Bacteria</taxon>
        <taxon>Pseudomonadati</taxon>
        <taxon>Bacteroidota</taxon>
        <taxon>Flavobacteriia</taxon>
        <taxon>Flavobacteriales</taxon>
        <taxon>Flavobacteriaceae</taxon>
        <taxon>Flavobacterium</taxon>
    </lineage>
</organism>
<dbReference type="EMBL" id="CP020918">
    <property type="protein sequence ID" value="AWG21256.1"/>
    <property type="molecule type" value="Genomic_DNA"/>
</dbReference>
<accession>A0A2S1LCI4</accession>
<protein>
    <recommendedName>
        <fullName evidence="1">Lysozyme inhibitor LprI-like N-terminal domain-containing protein</fullName>
    </recommendedName>
</protein>
<dbReference type="InterPro" id="IPR009739">
    <property type="entry name" value="LprI-like_N"/>
</dbReference>
<dbReference type="SUPFAM" id="SSF81901">
    <property type="entry name" value="HCP-like"/>
    <property type="match status" value="1"/>
</dbReference>
<dbReference type="AlphaFoldDB" id="A0A2S1LCI4"/>
<gene>
    <name evidence="2" type="ORF">FFWV33_06770</name>
</gene>
<dbReference type="Gene3D" id="1.20.1270.180">
    <property type="match status" value="1"/>
</dbReference>
<dbReference type="Pfam" id="PF07007">
    <property type="entry name" value="LprI"/>
    <property type="match status" value="1"/>
</dbReference>
<evidence type="ECO:0000259" key="1">
    <source>
        <dbReference type="Pfam" id="PF07007"/>
    </source>
</evidence>
<dbReference type="InterPro" id="IPR011990">
    <property type="entry name" value="TPR-like_helical_dom_sf"/>
</dbReference>
<evidence type="ECO:0000313" key="3">
    <source>
        <dbReference type="Proteomes" id="UP000244527"/>
    </source>
</evidence>
<dbReference type="Gene3D" id="1.25.40.10">
    <property type="entry name" value="Tetratricopeptide repeat domain"/>
    <property type="match status" value="1"/>
</dbReference>
<name>A0A2S1LCI4_9FLAO</name>
<reference evidence="2 3" key="1">
    <citation type="submission" date="2017-04" db="EMBL/GenBank/DDBJ databases">
        <title>Compelte genome sequence of WV33.</title>
        <authorList>
            <person name="Lee P.C."/>
        </authorList>
    </citation>
    <scope>NUCLEOTIDE SEQUENCE [LARGE SCALE GENOMIC DNA]</scope>
    <source>
        <strain evidence="2 3">WV33</strain>
    </source>
</reference>
<evidence type="ECO:0000313" key="2">
    <source>
        <dbReference type="EMBL" id="AWG21256.1"/>
    </source>
</evidence>
<dbReference type="KEGG" id="ffa:FFWV33_06770"/>